<dbReference type="EMBL" id="JACATZ010000003">
    <property type="protein sequence ID" value="NWJ47965.1"/>
    <property type="molecule type" value="Genomic_DNA"/>
</dbReference>
<gene>
    <name evidence="2" type="primary">pelF</name>
    <name evidence="2" type="ORF">HXX08_19090</name>
    <name evidence="3" type="ORF">OZ401_003500</name>
</gene>
<protein>
    <submittedName>
        <fullName evidence="2">GT4 family glycosyltransferase PelF</fullName>
    </submittedName>
</protein>
<evidence type="ECO:0000259" key="1">
    <source>
        <dbReference type="Pfam" id="PF11997"/>
    </source>
</evidence>
<dbReference type="AlphaFoldDB" id="A0A8T7M740"/>
<dbReference type="PANTHER" id="PTHR12526">
    <property type="entry name" value="GLYCOSYLTRANSFERASE"/>
    <property type="match status" value="1"/>
</dbReference>
<dbReference type="Proteomes" id="UP000521676">
    <property type="component" value="Unassembled WGS sequence"/>
</dbReference>
<keyword evidence="5" id="KW-1185">Reference proteome</keyword>
<reference evidence="3" key="2">
    <citation type="journal article" date="2024" name="Nature">
        <title>Anoxygenic phototroph of the Chloroflexota uses a type I reaction centre.</title>
        <authorList>
            <person name="Tsuji J.M."/>
            <person name="Shaw N.A."/>
            <person name="Nagashima S."/>
            <person name="Venkiteswaran J.J."/>
            <person name="Schiff S.L."/>
            <person name="Watanabe T."/>
            <person name="Fukui M."/>
            <person name="Hanada S."/>
            <person name="Tank M."/>
            <person name="Neufeld J.D."/>
        </authorList>
    </citation>
    <scope>NUCLEOTIDE SEQUENCE</scope>
    <source>
        <strain evidence="3">L227-S17</strain>
    </source>
</reference>
<dbReference type="NCBIfam" id="NF038011">
    <property type="entry name" value="PelF"/>
    <property type="match status" value="1"/>
</dbReference>
<evidence type="ECO:0000313" key="4">
    <source>
        <dbReference type="Proteomes" id="UP000521676"/>
    </source>
</evidence>
<organism evidence="2 4">
    <name type="scientific">Candidatus Chlorohelix allophototropha</name>
    <dbReference type="NCBI Taxonomy" id="3003348"/>
    <lineage>
        <taxon>Bacteria</taxon>
        <taxon>Bacillati</taxon>
        <taxon>Chloroflexota</taxon>
        <taxon>Chloroflexia</taxon>
        <taxon>Candidatus Chloroheliales</taxon>
        <taxon>Candidatus Chloroheliaceae</taxon>
        <taxon>Candidatus Chlorohelix</taxon>
    </lineage>
</organism>
<dbReference type="InterPro" id="IPR047691">
    <property type="entry name" value="PelF-like"/>
</dbReference>
<dbReference type="Proteomes" id="UP001431572">
    <property type="component" value="Chromosome 2"/>
</dbReference>
<dbReference type="GO" id="GO:0016757">
    <property type="term" value="F:glycosyltransferase activity"/>
    <property type="evidence" value="ECO:0007669"/>
    <property type="project" value="TreeGrafter"/>
</dbReference>
<dbReference type="Gene3D" id="3.40.50.2000">
    <property type="entry name" value="Glycogen Phosphorylase B"/>
    <property type="match status" value="2"/>
</dbReference>
<dbReference type="Pfam" id="PF13692">
    <property type="entry name" value="Glyco_trans_1_4"/>
    <property type="match status" value="1"/>
</dbReference>
<evidence type="ECO:0000313" key="3">
    <source>
        <dbReference type="EMBL" id="WJW69870.1"/>
    </source>
</evidence>
<dbReference type="InterPro" id="IPR022622">
    <property type="entry name" value="DUF3492"/>
</dbReference>
<feature type="domain" description="DUF3492" evidence="1">
    <location>
        <begin position="6"/>
        <end position="289"/>
    </location>
</feature>
<accession>A0A8T7M740</accession>
<dbReference type="EMBL" id="CP128400">
    <property type="protein sequence ID" value="WJW69870.1"/>
    <property type="molecule type" value="Genomic_DNA"/>
</dbReference>
<dbReference type="PANTHER" id="PTHR12526:SF636">
    <property type="entry name" value="BLL3647 PROTEIN"/>
    <property type="match status" value="1"/>
</dbReference>
<reference evidence="2 4" key="1">
    <citation type="submission" date="2020-06" db="EMBL/GenBank/DDBJ databases">
        <title>Anoxygenic phototrophic Chloroflexota member uses a Type I reaction center.</title>
        <authorList>
            <person name="Tsuji J.M."/>
            <person name="Shaw N.A."/>
            <person name="Nagashima S."/>
            <person name="Venkiteswaran J."/>
            <person name="Schiff S.L."/>
            <person name="Hanada S."/>
            <person name="Tank M."/>
            <person name="Neufeld J.D."/>
        </authorList>
    </citation>
    <scope>NUCLEOTIDE SEQUENCE [LARGE SCALE GENOMIC DNA]</scope>
    <source>
        <strain evidence="2">L227-S17</strain>
    </source>
</reference>
<proteinExistence type="predicted"/>
<sequence length="538" mass="60556">MAKPISVLMTTEGTYPFFEGGVSTWCDVLIREMPDIQFELLSMVAQPGLKPRYTLPTNVKHCAAMPLWGTGGVNELRSEIGTRKLHRMRSGINDSVMKSDFEKPFKMLLKGLLEDKPDFFKLKEALRILVRFFQKHDYDKVFRHPLTWEIFKNQIDDISPILKEQFPEAWPPSLSDVIEALRLLYRWLTPLALPVPQADLVHASAAGLSSLPGIIAKLEHGTPLLLTEHGVYLRERLLYWAKEDLKPFIKFFLGRVTHRLVELSYEMSDIIAPVANWNARWEQHLGADVERIRPIANGIDPNRFSPQPMPDRSVPTLVWVGRIDPLKDVVTLIEAMALVKKAIPNVSLLIYGKAPVGNEAYNQLCLDRQQELGLEETIKFMGFAQSPEHAYAKGHVVVLSSISEALPFSLIEAMFCGRPVVGTDVGGVPEVVGKAGLVVMPRDHKAMAEACIELLSDLSHCEVLGERAREHALEKFTLKRCIDSYAETYQQLALQKHKVAEMPTVDNRGSEKKLKGFAFPKLAFNGVFNSLSVNLKED</sequence>
<evidence type="ECO:0000313" key="5">
    <source>
        <dbReference type="Proteomes" id="UP001431572"/>
    </source>
</evidence>
<dbReference type="Pfam" id="PF11997">
    <property type="entry name" value="DUF3492"/>
    <property type="match status" value="1"/>
</dbReference>
<evidence type="ECO:0000313" key="2">
    <source>
        <dbReference type="EMBL" id="NWJ47965.1"/>
    </source>
</evidence>
<name>A0A8T7M740_9CHLR</name>
<dbReference type="RefSeq" id="WP_341471742.1">
    <property type="nucleotide sequence ID" value="NZ_CP128400.1"/>
</dbReference>
<dbReference type="SUPFAM" id="SSF53756">
    <property type="entry name" value="UDP-Glycosyltransferase/glycogen phosphorylase"/>
    <property type="match status" value="1"/>
</dbReference>